<keyword evidence="12" id="KW-0067">ATP-binding</keyword>
<proteinExistence type="inferred from homology"/>
<dbReference type="CDD" id="cd00130">
    <property type="entry name" value="PAS"/>
    <property type="match status" value="1"/>
</dbReference>
<dbReference type="NCBIfam" id="TIGR00229">
    <property type="entry name" value="sensory_box"/>
    <property type="match status" value="1"/>
</dbReference>
<dbReference type="InterPro" id="IPR003594">
    <property type="entry name" value="HATPase_dom"/>
</dbReference>
<dbReference type="InterPro" id="IPR003661">
    <property type="entry name" value="HisK_dim/P_dom"/>
</dbReference>
<comment type="similarity">
    <text evidence="2">In the N-terminal section; belongs to the phytochrome family.</text>
</comment>
<dbReference type="Gene3D" id="3.30.450.20">
    <property type="entry name" value="PAS domain"/>
    <property type="match status" value="2"/>
</dbReference>
<evidence type="ECO:0000256" key="9">
    <source>
        <dbReference type="SAM" id="Coils"/>
    </source>
</evidence>
<feature type="coiled-coil region" evidence="9">
    <location>
        <begin position="92"/>
        <end position="119"/>
    </location>
</feature>
<keyword evidence="12" id="KW-0547">Nucleotide-binding</keyword>
<evidence type="ECO:0000256" key="2">
    <source>
        <dbReference type="ARBA" id="ARBA00006402"/>
    </source>
</evidence>
<keyword evidence="5" id="KW-0808">Transferase</keyword>
<comment type="catalytic activity">
    <reaction evidence="1">
        <text>ATP + protein L-histidine = ADP + protein N-phospho-L-histidine.</text>
        <dbReference type="EC" id="2.7.13.3"/>
    </reaction>
</comment>
<dbReference type="FunFam" id="1.10.287.130:FF:000001">
    <property type="entry name" value="Two-component sensor histidine kinase"/>
    <property type="match status" value="1"/>
</dbReference>
<dbReference type="Proteomes" id="UP001333818">
    <property type="component" value="Unassembled WGS sequence"/>
</dbReference>
<dbReference type="InterPro" id="IPR000014">
    <property type="entry name" value="PAS"/>
</dbReference>
<accession>A0AAW9PWC4</accession>
<dbReference type="EC" id="2.7.13.3" evidence="3"/>
<feature type="domain" description="PAS" evidence="11">
    <location>
        <begin position="188"/>
        <end position="236"/>
    </location>
</feature>
<dbReference type="PANTHER" id="PTHR43711:SF30">
    <property type="entry name" value="HISTIDINE KINASE"/>
    <property type="match status" value="1"/>
</dbReference>
<dbReference type="CDD" id="cd00082">
    <property type="entry name" value="HisKA"/>
    <property type="match status" value="1"/>
</dbReference>
<keyword evidence="4" id="KW-0597">Phosphoprotein</keyword>
<dbReference type="PANTHER" id="PTHR43711">
    <property type="entry name" value="TWO-COMPONENT HISTIDINE KINASE"/>
    <property type="match status" value="1"/>
</dbReference>
<dbReference type="InterPro" id="IPR036890">
    <property type="entry name" value="HATPase_C_sf"/>
</dbReference>
<keyword evidence="13" id="KW-1185">Reference proteome</keyword>
<dbReference type="InterPro" id="IPR050736">
    <property type="entry name" value="Sensor_HK_Regulatory"/>
</dbReference>
<dbReference type="Gene3D" id="1.10.287.130">
    <property type="match status" value="1"/>
</dbReference>
<dbReference type="InterPro" id="IPR035965">
    <property type="entry name" value="PAS-like_dom_sf"/>
</dbReference>
<evidence type="ECO:0000256" key="3">
    <source>
        <dbReference type="ARBA" id="ARBA00012438"/>
    </source>
</evidence>
<dbReference type="PROSITE" id="PS50109">
    <property type="entry name" value="HIS_KIN"/>
    <property type="match status" value="1"/>
</dbReference>
<reference evidence="12" key="1">
    <citation type="submission" date="2024-01" db="EMBL/GenBank/DDBJ databases">
        <title>Bank of Algae and Cyanobacteria of the Azores (BACA) strain genomes.</title>
        <authorList>
            <person name="Luz R."/>
            <person name="Cordeiro R."/>
            <person name="Fonseca A."/>
            <person name="Goncalves V."/>
        </authorList>
    </citation>
    <scope>NUCLEOTIDE SEQUENCE</scope>
    <source>
        <strain evidence="12">BACA0141</strain>
    </source>
</reference>
<dbReference type="InterPro" id="IPR004358">
    <property type="entry name" value="Sig_transdc_His_kin-like_C"/>
</dbReference>
<dbReference type="SMART" id="SM00388">
    <property type="entry name" value="HisKA"/>
    <property type="match status" value="1"/>
</dbReference>
<evidence type="ECO:0000256" key="1">
    <source>
        <dbReference type="ARBA" id="ARBA00000085"/>
    </source>
</evidence>
<dbReference type="AlphaFoldDB" id="A0AAW9PWC4"/>
<keyword evidence="9" id="KW-0175">Coiled coil</keyword>
<dbReference type="FunFam" id="3.30.565.10:FF:000010">
    <property type="entry name" value="Sensor histidine kinase RcsC"/>
    <property type="match status" value="1"/>
</dbReference>
<dbReference type="Gene3D" id="3.30.565.10">
    <property type="entry name" value="Histidine kinase-like ATPase, C-terminal domain"/>
    <property type="match status" value="1"/>
</dbReference>
<dbReference type="EMBL" id="JAZBJZ010000038">
    <property type="protein sequence ID" value="MEE3717302.1"/>
    <property type="molecule type" value="Genomic_DNA"/>
</dbReference>
<sequence>MRLSPKILILICITLIGTVGTFNTDAAIFPLLTGFMVGFFALLIQKNRTATELDELSENLSLEVAEILAKGTFSERLSEKIEEQNPELATTIHVLLEALAQKEQQLSASQDQLALLSDNVGNLMAIAKAAETSQQLTEEKYLMAIENITEITSERTEEEIAERKKAEVALQESETKFRTLADSTFEGIVIHEQGIILEVNARLAEMLGYEADELIGMNALDLVTPESRELVQGSIESHHGQLYEITSVRKDGSIFISEVRSKAIPYQGKIVSVAAIHNITERKRIELELLEANAYLNAIIDNLGDGLMVIDINGCVDRINPALNALYDDGQNLIGCHYRDKFNPELGTLVDQTIQSPREVFTAEIELPKGRFGKAVATAINRMSVESSDSYVCIGTVILIRDITAEKEVDQMKTDFISNVSHELRTPLTSILGFAKVIDRKLVDNLFPLILSEDKKVKRSVRQVEENLNIIVSETKRLTEIINNVLDISNMESGKLEWNMEPVAIAEVIEQAIADTNPLFQQKGIELTVDLAPEMPKLNGDKQRLVQVMSNLLSNAVKFTDIGTVTCSAQCDGDRILVKLTDKGIGIAEQDRLKVFEKFKQVGDILTNKPKGTGLGLPICKEIVEHHGGKIWVESKLGRGSTFSFFIPII</sequence>
<dbReference type="GO" id="GO:0000155">
    <property type="term" value="F:phosphorelay sensor kinase activity"/>
    <property type="evidence" value="ECO:0007669"/>
    <property type="project" value="InterPro"/>
</dbReference>
<dbReference type="InterPro" id="IPR005467">
    <property type="entry name" value="His_kinase_dom"/>
</dbReference>
<dbReference type="Pfam" id="PF02518">
    <property type="entry name" value="HATPase_c"/>
    <property type="match status" value="1"/>
</dbReference>
<evidence type="ECO:0000256" key="7">
    <source>
        <dbReference type="ARBA" id="ARBA00023012"/>
    </source>
</evidence>
<evidence type="ECO:0000313" key="12">
    <source>
        <dbReference type="EMBL" id="MEE3717302.1"/>
    </source>
</evidence>
<evidence type="ECO:0000256" key="4">
    <source>
        <dbReference type="ARBA" id="ARBA00022553"/>
    </source>
</evidence>
<dbReference type="Pfam" id="PF13426">
    <property type="entry name" value="PAS_9"/>
    <property type="match status" value="1"/>
</dbReference>
<dbReference type="PROSITE" id="PS50112">
    <property type="entry name" value="PAS"/>
    <property type="match status" value="1"/>
</dbReference>
<comment type="caution">
    <text evidence="12">The sequence shown here is derived from an EMBL/GenBank/DDBJ whole genome shotgun (WGS) entry which is preliminary data.</text>
</comment>
<dbReference type="SMART" id="SM00387">
    <property type="entry name" value="HATPase_c"/>
    <property type="match status" value="1"/>
</dbReference>
<evidence type="ECO:0000313" key="13">
    <source>
        <dbReference type="Proteomes" id="UP001333818"/>
    </source>
</evidence>
<feature type="domain" description="Histidine kinase" evidence="10">
    <location>
        <begin position="419"/>
        <end position="650"/>
    </location>
</feature>
<keyword evidence="6" id="KW-0418">Kinase</keyword>
<organism evidence="12 13">
    <name type="scientific">Tumidithrix elongata BACA0141</name>
    <dbReference type="NCBI Taxonomy" id="2716417"/>
    <lineage>
        <taxon>Bacteria</taxon>
        <taxon>Bacillati</taxon>
        <taxon>Cyanobacteriota</taxon>
        <taxon>Cyanophyceae</taxon>
        <taxon>Pseudanabaenales</taxon>
        <taxon>Pseudanabaenaceae</taxon>
        <taxon>Tumidithrix</taxon>
        <taxon>Tumidithrix elongata</taxon>
    </lineage>
</organism>
<dbReference type="Pfam" id="PF00512">
    <property type="entry name" value="HisKA"/>
    <property type="match status" value="1"/>
</dbReference>
<dbReference type="InterPro" id="IPR036097">
    <property type="entry name" value="HisK_dim/P_sf"/>
</dbReference>
<evidence type="ECO:0000256" key="6">
    <source>
        <dbReference type="ARBA" id="ARBA00022777"/>
    </source>
</evidence>
<gene>
    <name evidence="12" type="ORF">V2H45_11130</name>
</gene>
<dbReference type="SUPFAM" id="SSF55874">
    <property type="entry name" value="ATPase domain of HSP90 chaperone/DNA topoisomerase II/histidine kinase"/>
    <property type="match status" value="1"/>
</dbReference>
<evidence type="ECO:0000256" key="5">
    <source>
        <dbReference type="ARBA" id="ARBA00022679"/>
    </source>
</evidence>
<dbReference type="CDD" id="cd16922">
    <property type="entry name" value="HATPase_EvgS-ArcB-TorS-like"/>
    <property type="match status" value="1"/>
</dbReference>
<keyword evidence="7" id="KW-0902">Two-component regulatory system</keyword>
<evidence type="ECO:0000259" key="10">
    <source>
        <dbReference type="PROSITE" id="PS50109"/>
    </source>
</evidence>
<name>A0AAW9PWC4_9CYAN</name>
<dbReference type="SMART" id="SM00091">
    <property type="entry name" value="PAS"/>
    <property type="match status" value="2"/>
</dbReference>
<dbReference type="RefSeq" id="WP_330483731.1">
    <property type="nucleotide sequence ID" value="NZ_JAZBJZ010000038.1"/>
</dbReference>
<dbReference type="GO" id="GO:0005524">
    <property type="term" value="F:ATP binding"/>
    <property type="evidence" value="ECO:0007669"/>
    <property type="project" value="UniProtKB-KW"/>
</dbReference>
<dbReference type="SUPFAM" id="SSF47384">
    <property type="entry name" value="Homodimeric domain of signal transducing histidine kinase"/>
    <property type="match status" value="1"/>
</dbReference>
<dbReference type="PRINTS" id="PR00344">
    <property type="entry name" value="BCTRLSENSOR"/>
</dbReference>
<evidence type="ECO:0000259" key="11">
    <source>
        <dbReference type="PROSITE" id="PS50112"/>
    </source>
</evidence>
<protein>
    <recommendedName>
        <fullName evidence="8">Circadian input-output histidine kinase CikA</fullName>
        <ecNumber evidence="3">2.7.13.3</ecNumber>
    </recommendedName>
</protein>
<evidence type="ECO:0000256" key="8">
    <source>
        <dbReference type="ARBA" id="ARBA00074306"/>
    </source>
</evidence>
<dbReference type="SUPFAM" id="SSF55785">
    <property type="entry name" value="PYP-like sensor domain (PAS domain)"/>
    <property type="match status" value="2"/>
</dbReference>